<evidence type="ECO:0000256" key="7">
    <source>
        <dbReference type="ARBA" id="ARBA00023053"/>
    </source>
</evidence>
<reference evidence="15" key="1">
    <citation type="submission" date="2022-10" db="EMBL/GenBank/DDBJ databases">
        <title>Genome assembly of Pristionchus species.</title>
        <authorList>
            <person name="Yoshida K."/>
            <person name="Sommer R.J."/>
        </authorList>
    </citation>
    <scope>NUCLEOTIDE SEQUENCE [LARGE SCALE GENOMIC DNA]</scope>
    <source>
        <strain evidence="15">RS5460</strain>
    </source>
</reference>
<dbReference type="Pfam" id="PF00858">
    <property type="entry name" value="ASC"/>
    <property type="match status" value="1"/>
</dbReference>
<name>A0AAN5CD66_9BILA</name>
<evidence type="ECO:0000256" key="2">
    <source>
        <dbReference type="ARBA" id="ARBA00007193"/>
    </source>
</evidence>
<dbReference type="GO" id="GO:0015280">
    <property type="term" value="F:ligand-gated sodium channel activity"/>
    <property type="evidence" value="ECO:0007669"/>
    <property type="project" value="TreeGrafter"/>
</dbReference>
<feature type="non-terminal residue" evidence="14">
    <location>
        <position position="1"/>
    </location>
</feature>
<evidence type="ECO:0000256" key="11">
    <source>
        <dbReference type="ARBA" id="ARBA00023201"/>
    </source>
</evidence>
<evidence type="ECO:0000256" key="5">
    <source>
        <dbReference type="ARBA" id="ARBA00022692"/>
    </source>
</evidence>
<evidence type="ECO:0000256" key="3">
    <source>
        <dbReference type="ARBA" id="ARBA00022448"/>
    </source>
</evidence>
<dbReference type="Gene3D" id="2.60.470.10">
    <property type="entry name" value="Acid-sensing ion channels like domains"/>
    <property type="match status" value="1"/>
</dbReference>
<evidence type="ECO:0000256" key="1">
    <source>
        <dbReference type="ARBA" id="ARBA00004141"/>
    </source>
</evidence>
<organism evidence="14 15">
    <name type="scientific">Pristionchus mayeri</name>
    <dbReference type="NCBI Taxonomy" id="1317129"/>
    <lineage>
        <taxon>Eukaryota</taxon>
        <taxon>Metazoa</taxon>
        <taxon>Ecdysozoa</taxon>
        <taxon>Nematoda</taxon>
        <taxon>Chromadorea</taxon>
        <taxon>Rhabditida</taxon>
        <taxon>Rhabditina</taxon>
        <taxon>Diplogasteromorpha</taxon>
        <taxon>Diplogasteroidea</taxon>
        <taxon>Neodiplogasteridae</taxon>
        <taxon>Pristionchus</taxon>
    </lineage>
</organism>
<comment type="subcellular location">
    <subcellularLocation>
        <location evidence="1">Membrane</location>
        <topology evidence="1">Multi-pass membrane protein</topology>
    </subcellularLocation>
</comment>
<keyword evidence="9" id="KW-0472">Membrane</keyword>
<evidence type="ECO:0000256" key="9">
    <source>
        <dbReference type="ARBA" id="ARBA00023136"/>
    </source>
</evidence>
<dbReference type="Proteomes" id="UP001328107">
    <property type="component" value="Unassembled WGS sequence"/>
</dbReference>
<dbReference type="EMBL" id="BTRK01000003">
    <property type="protein sequence ID" value="GMR40550.1"/>
    <property type="molecule type" value="Genomic_DNA"/>
</dbReference>
<dbReference type="GO" id="GO:0005886">
    <property type="term" value="C:plasma membrane"/>
    <property type="evidence" value="ECO:0007669"/>
    <property type="project" value="TreeGrafter"/>
</dbReference>
<dbReference type="AlphaFoldDB" id="A0AAN5CD66"/>
<evidence type="ECO:0000256" key="4">
    <source>
        <dbReference type="ARBA" id="ARBA00022461"/>
    </source>
</evidence>
<dbReference type="PANTHER" id="PTHR11690:SF269">
    <property type="entry name" value="DEGENERIN-LIKE PROTEIN ASIC-2"/>
    <property type="match status" value="1"/>
</dbReference>
<keyword evidence="12 13" id="KW-0407">Ion channel</keyword>
<evidence type="ECO:0000256" key="10">
    <source>
        <dbReference type="ARBA" id="ARBA00023180"/>
    </source>
</evidence>
<evidence type="ECO:0000313" key="15">
    <source>
        <dbReference type="Proteomes" id="UP001328107"/>
    </source>
</evidence>
<dbReference type="InterPro" id="IPR001873">
    <property type="entry name" value="ENaC"/>
</dbReference>
<keyword evidence="3 13" id="KW-0813">Transport</keyword>
<evidence type="ECO:0000256" key="13">
    <source>
        <dbReference type="RuleBase" id="RU000679"/>
    </source>
</evidence>
<keyword evidence="7" id="KW-0915">Sodium</keyword>
<dbReference type="PANTHER" id="PTHR11690">
    <property type="entry name" value="AMILORIDE-SENSITIVE SODIUM CHANNEL-RELATED"/>
    <property type="match status" value="1"/>
</dbReference>
<accession>A0AAN5CD66</accession>
<evidence type="ECO:0000256" key="12">
    <source>
        <dbReference type="ARBA" id="ARBA00023303"/>
    </source>
</evidence>
<proteinExistence type="inferred from homology"/>
<keyword evidence="15" id="KW-1185">Reference proteome</keyword>
<keyword evidence="5 13" id="KW-0812">Transmembrane</keyword>
<keyword evidence="10" id="KW-0325">Glycoprotein</keyword>
<comment type="similarity">
    <text evidence="2 13">Belongs to the amiloride-sensitive sodium channel (TC 1.A.6) family.</text>
</comment>
<evidence type="ECO:0000256" key="6">
    <source>
        <dbReference type="ARBA" id="ARBA00022989"/>
    </source>
</evidence>
<protein>
    <submittedName>
        <fullName evidence="14">Uncharacterized protein</fullName>
    </submittedName>
</protein>
<keyword evidence="6" id="KW-1133">Transmembrane helix</keyword>
<gene>
    <name evidence="14" type="ORF">PMAYCL1PPCAC_10745</name>
</gene>
<sequence length="97" mass="11080">FSSFLHPDYGVCYTFESDREITRPGSEQGLRMLMTVHVVLQQDSPRSSDFDFLPTTGSAAIRAAIHLIEDFPDFDTKDRRDRRIDSSDDLVLQGEQI</sequence>
<keyword evidence="4 13" id="KW-0894">Sodium channel</keyword>
<keyword evidence="8 13" id="KW-0406">Ion transport</keyword>
<comment type="caution">
    <text evidence="14">The sequence shown here is derived from an EMBL/GenBank/DDBJ whole genome shotgun (WGS) entry which is preliminary data.</text>
</comment>
<keyword evidence="11 13" id="KW-0739">Sodium transport</keyword>
<evidence type="ECO:0000313" key="14">
    <source>
        <dbReference type="EMBL" id="GMR40550.1"/>
    </source>
</evidence>
<evidence type="ECO:0000256" key="8">
    <source>
        <dbReference type="ARBA" id="ARBA00023065"/>
    </source>
</evidence>
<feature type="non-terminal residue" evidence="14">
    <location>
        <position position="97"/>
    </location>
</feature>